<dbReference type="SUPFAM" id="SSF55785">
    <property type="entry name" value="PYP-like sensor domain (PAS domain)"/>
    <property type="match status" value="1"/>
</dbReference>
<dbReference type="Pfam" id="PF02518">
    <property type="entry name" value="HATPase_c"/>
    <property type="match status" value="1"/>
</dbReference>
<dbReference type="SMART" id="SM00304">
    <property type="entry name" value="HAMP"/>
    <property type="match status" value="1"/>
</dbReference>
<evidence type="ECO:0000256" key="10">
    <source>
        <dbReference type="SAM" id="Phobius"/>
    </source>
</evidence>
<evidence type="ECO:0000259" key="12">
    <source>
        <dbReference type="PROSITE" id="PS50113"/>
    </source>
</evidence>
<feature type="domain" description="HAMP" evidence="13">
    <location>
        <begin position="186"/>
        <end position="238"/>
    </location>
</feature>
<dbReference type="EMBL" id="JBCITM010000014">
    <property type="protein sequence ID" value="MEN1761338.1"/>
    <property type="molecule type" value="Genomic_DNA"/>
</dbReference>
<accession>A0ABU9VVY7</accession>
<dbReference type="Pfam" id="PF00989">
    <property type="entry name" value="PAS"/>
    <property type="match status" value="1"/>
</dbReference>
<evidence type="ECO:0000256" key="5">
    <source>
        <dbReference type="ARBA" id="ARBA00022679"/>
    </source>
</evidence>
<dbReference type="CDD" id="cd00082">
    <property type="entry name" value="HisKA"/>
    <property type="match status" value="1"/>
</dbReference>
<dbReference type="Gene3D" id="1.10.287.130">
    <property type="match status" value="1"/>
</dbReference>
<evidence type="ECO:0000256" key="6">
    <source>
        <dbReference type="ARBA" id="ARBA00022741"/>
    </source>
</evidence>
<keyword evidence="10" id="KW-0812">Transmembrane</keyword>
<feature type="transmembrane region" description="Helical" evidence="10">
    <location>
        <begin position="165"/>
        <end position="186"/>
    </location>
</feature>
<dbReference type="NCBIfam" id="TIGR00229">
    <property type="entry name" value="sensory_box"/>
    <property type="match status" value="1"/>
</dbReference>
<keyword evidence="8 14" id="KW-0067">ATP-binding</keyword>
<name>A0ABU9VVY7_9CLOT</name>
<dbReference type="Pfam" id="PF00512">
    <property type="entry name" value="HisKA"/>
    <property type="match status" value="1"/>
</dbReference>
<dbReference type="PANTHER" id="PTHR43065">
    <property type="entry name" value="SENSOR HISTIDINE KINASE"/>
    <property type="match status" value="1"/>
</dbReference>
<gene>
    <name evidence="14" type="ORF">AAIG11_12670</name>
</gene>
<evidence type="ECO:0000259" key="11">
    <source>
        <dbReference type="PROSITE" id="PS50109"/>
    </source>
</evidence>
<evidence type="ECO:0000256" key="1">
    <source>
        <dbReference type="ARBA" id="ARBA00000085"/>
    </source>
</evidence>
<keyword evidence="6" id="KW-0547">Nucleotide-binding</keyword>
<dbReference type="SMART" id="SM00388">
    <property type="entry name" value="HisKA"/>
    <property type="match status" value="1"/>
</dbReference>
<dbReference type="SMART" id="SM00387">
    <property type="entry name" value="HATPase_c"/>
    <property type="match status" value="1"/>
</dbReference>
<dbReference type="InterPro" id="IPR013767">
    <property type="entry name" value="PAS_fold"/>
</dbReference>
<feature type="transmembrane region" description="Helical" evidence="10">
    <location>
        <begin position="12"/>
        <end position="33"/>
    </location>
</feature>
<dbReference type="InterPro" id="IPR036097">
    <property type="entry name" value="HisK_dim/P_sf"/>
</dbReference>
<dbReference type="Gene3D" id="3.30.450.20">
    <property type="entry name" value="PAS domain"/>
    <property type="match status" value="1"/>
</dbReference>
<dbReference type="InterPro" id="IPR000700">
    <property type="entry name" value="PAS-assoc_C"/>
</dbReference>
<comment type="subcellular location">
    <subcellularLocation>
        <location evidence="2">Membrane</location>
    </subcellularLocation>
</comment>
<keyword evidence="10" id="KW-0472">Membrane</keyword>
<dbReference type="GO" id="GO:0005524">
    <property type="term" value="F:ATP binding"/>
    <property type="evidence" value="ECO:0007669"/>
    <property type="project" value="UniProtKB-KW"/>
</dbReference>
<evidence type="ECO:0000256" key="4">
    <source>
        <dbReference type="ARBA" id="ARBA00022553"/>
    </source>
</evidence>
<dbReference type="PRINTS" id="PR00344">
    <property type="entry name" value="BCTRLSENSOR"/>
</dbReference>
<dbReference type="InterPro" id="IPR003661">
    <property type="entry name" value="HisK_dim/P_dom"/>
</dbReference>
<dbReference type="SUPFAM" id="SSF55874">
    <property type="entry name" value="ATPase domain of HSP90 chaperone/DNA topoisomerase II/histidine kinase"/>
    <property type="match status" value="1"/>
</dbReference>
<keyword evidence="5" id="KW-0808">Transferase</keyword>
<dbReference type="InterPro" id="IPR003660">
    <property type="entry name" value="HAMP_dom"/>
</dbReference>
<proteinExistence type="predicted"/>
<comment type="catalytic activity">
    <reaction evidence="1">
        <text>ATP + protein L-histidine = ADP + protein N-phospho-L-histidine.</text>
        <dbReference type="EC" id="2.7.13.3"/>
    </reaction>
</comment>
<comment type="caution">
    <text evidence="14">The sequence shown here is derived from an EMBL/GenBank/DDBJ whole genome shotgun (WGS) entry which is preliminary data.</text>
</comment>
<dbReference type="InterPro" id="IPR035965">
    <property type="entry name" value="PAS-like_dom_sf"/>
</dbReference>
<dbReference type="Pfam" id="PF00672">
    <property type="entry name" value="HAMP"/>
    <property type="match status" value="1"/>
</dbReference>
<dbReference type="CDD" id="cd00075">
    <property type="entry name" value="HATPase"/>
    <property type="match status" value="1"/>
</dbReference>
<dbReference type="PANTHER" id="PTHR43065:SF10">
    <property type="entry name" value="PEROXIDE STRESS-ACTIVATED HISTIDINE KINASE MAK3"/>
    <property type="match status" value="1"/>
</dbReference>
<dbReference type="InterPro" id="IPR036890">
    <property type="entry name" value="HATPase_C_sf"/>
</dbReference>
<evidence type="ECO:0000256" key="9">
    <source>
        <dbReference type="ARBA" id="ARBA00023012"/>
    </source>
</evidence>
<keyword evidence="15" id="KW-1185">Reference proteome</keyword>
<evidence type="ECO:0000313" key="15">
    <source>
        <dbReference type="Proteomes" id="UP001407405"/>
    </source>
</evidence>
<keyword evidence="10" id="KW-1133">Transmembrane helix</keyword>
<evidence type="ECO:0000313" key="14">
    <source>
        <dbReference type="EMBL" id="MEN1761338.1"/>
    </source>
</evidence>
<dbReference type="PROSITE" id="PS50885">
    <property type="entry name" value="HAMP"/>
    <property type="match status" value="1"/>
</dbReference>
<keyword evidence="9" id="KW-0902">Two-component regulatory system</keyword>
<protein>
    <recommendedName>
        <fullName evidence="3">histidine kinase</fullName>
        <ecNumber evidence="3">2.7.13.3</ecNumber>
    </recommendedName>
</protein>
<feature type="domain" description="PAC" evidence="12">
    <location>
        <begin position="307"/>
        <end position="361"/>
    </location>
</feature>
<reference evidence="14 15" key="1">
    <citation type="submission" date="2024-04" db="EMBL/GenBank/DDBJ databases">
        <title>Genome sequencing and metabolic network reconstruction of aminoacids and betaine degradation by Anoxynatronum sibiricum.</title>
        <authorList>
            <person name="Detkova E.N."/>
            <person name="Boltjanskaja Y.V."/>
            <person name="Mardanov A.V."/>
            <person name="Kevbrin V."/>
        </authorList>
    </citation>
    <scope>NUCLEOTIDE SEQUENCE [LARGE SCALE GENOMIC DNA]</scope>
    <source>
        <strain evidence="14 15">Z-7981</strain>
    </source>
</reference>
<dbReference type="CDD" id="cd00130">
    <property type="entry name" value="PAS"/>
    <property type="match status" value="1"/>
</dbReference>
<dbReference type="InterPro" id="IPR000014">
    <property type="entry name" value="PAS"/>
</dbReference>
<dbReference type="Gene3D" id="3.30.565.10">
    <property type="entry name" value="Histidine kinase-like ATPase, C-terminal domain"/>
    <property type="match status" value="1"/>
</dbReference>
<dbReference type="InterPro" id="IPR003594">
    <property type="entry name" value="HATPase_dom"/>
</dbReference>
<evidence type="ECO:0000259" key="13">
    <source>
        <dbReference type="PROSITE" id="PS50885"/>
    </source>
</evidence>
<evidence type="ECO:0000256" key="2">
    <source>
        <dbReference type="ARBA" id="ARBA00004370"/>
    </source>
</evidence>
<dbReference type="InterPro" id="IPR005467">
    <property type="entry name" value="His_kinase_dom"/>
</dbReference>
<dbReference type="PROSITE" id="PS50113">
    <property type="entry name" value="PAC"/>
    <property type="match status" value="1"/>
</dbReference>
<dbReference type="EC" id="2.7.13.3" evidence="3"/>
<keyword evidence="7" id="KW-0418">Kinase</keyword>
<organism evidence="14 15">
    <name type="scientific">Anoxynatronum sibiricum</name>
    <dbReference type="NCBI Taxonomy" id="210623"/>
    <lineage>
        <taxon>Bacteria</taxon>
        <taxon>Bacillati</taxon>
        <taxon>Bacillota</taxon>
        <taxon>Clostridia</taxon>
        <taxon>Eubacteriales</taxon>
        <taxon>Clostridiaceae</taxon>
        <taxon>Anoxynatronum</taxon>
    </lineage>
</organism>
<evidence type="ECO:0000256" key="3">
    <source>
        <dbReference type="ARBA" id="ARBA00012438"/>
    </source>
</evidence>
<sequence length="639" mass="71966">MLKLRFDIENKILVPFVLLLILSIVTLGAVSYWNGYQMLLENEKQNLIRHLENMEVYLEGLSQQVAAGSMDMETARQTAVKYFQEIDRNNGFIMTGGDTLLVNHYRPEETWGEALAAYGANPTVNSLQLGRDIFVFQRYEPWGWVLGYGMNRQMFTQEVLETQKYMILLAIVSLVVSMQAAIIIAYHISRPIKQLAEVFGRIGQGNLNETVALNRHDEIGQLADAFNEMMAKLKMNTGKLLEMTRLNEDILRNITTGILTTDHQGQLVSVNPAAREMLDHSQNKTGDGQLESILKAWIQTTLTTGEGQNEVCVIGEEERDAVRYLDVMTSLLRNEAAETVGVICSFRDITERKRIENNMETLDRLTSMGQMAAGMAHEIRNPLAGMKTSLQVLQRRVIQGPADPNDRLFQNTLYEIDRINQLITELLHFARPRRPVYEPVALEKVLHRSLELTRKALEEKQIRVTLQQQADSTRVFVDQGQLEQVFLNLIHNALKAMPREGSLHLTIGEERNRLPAEDVTAIWVEVQDDGSGIDPEHLEKVFDPFFTTDPQGVGLGLSVVHELVKENRGKITVTSRHHAGTTFRVSFPAYPSEPPEPPGMNEVPLRPDNSEVTGIAKVSEVGDGYGKASNMLVEGVRKP</sequence>
<feature type="domain" description="Histidine kinase" evidence="11">
    <location>
        <begin position="374"/>
        <end position="591"/>
    </location>
</feature>
<dbReference type="RefSeq" id="WP_343186637.1">
    <property type="nucleotide sequence ID" value="NZ_JBCITM010000014.1"/>
</dbReference>
<dbReference type="Proteomes" id="UP001407405">
    <property type="component" value="Unassembled WGS sequence"/>
</dbReference>
<dbReference type="PROSITE" id="PS50109">
    <property type="entry name" value="HIS_KIN"/>
    <property type="match status" value="1"/>
</dbReference>
<dbReference type="SUPFAM" id="SSF47384">
    <property type="entry name" value="Homodimeric domain of signal transducing histidine kinase"/>
    <property type="match status" value="1"/>
</dbReference>
<dbReference type="SUPFAM" id="SSF158472">
    <property type="entry name" value="HAMP domain-like"/>
    <property type="match status" value="1"/>
</dbReference>
<dbReference type="CDD" id="cd06225">
    <property type="entry name" value="HAMP"/>
    <property type="match status" value="1"/>
</dbReference>
<dbReference type="Gene3D" id="6.10.340.10">
    <property type="match status" value="1"/>
</dbReference>
<keyword evidence="4" id="KW-0597">Phosphoprotein</keyword>
<evidence type="ECO:0000256" key="7">
    <source>
        <dbReference type="ARBA" id="ARBA00022777"/>
    </source>
</evidence>
<evidence type="ECO:0000256" key="8">
    <source>
        <dbReference type="ARBA" id="ARBA00022840"/>
    </source>
</evidence>
<dbReference type="InterPro" id="IPR004358">
    <property type="entry name" value="Sig_transdc_His_kin-like_C"/>
</dbReference>